<keyword evidence="3" id="KW-0560">Oxidoreductase</keyword>
<dbReference type="SUPFAM" id="SSF47741">
    <property type="entry name" value="CO dehydrogenase ISP C-domain like"/>
    <property type="match status" value="1"/>
</dbReference>
<dbReference type="EMBL" id="BSBI01000012">
    <property type="protein sequence ID" value="GLF97901.1"/>
    <property type="molecule type" value="Genomic_DNA"/>
</dbReference>
<feature type="region of interest" description="Disordered" evidence="6">
    <location>
        <begin position="81"/>
        <end position="100"/>
    </location>
</feature>
<evidence type="ECO:0000256" key="6">
    <source>
        <dbReference type="SAM" id="MobiDB-lite"/>
    </source>
</evidence>
<keyword evidence="1" id="KW-0001">2Fe-2S</keyword>
<accession>A0ABQ5P5N8</accession>
<dbReference type="SUPFAM" id="SSF54292">
    <property type="entry name" value="2Fe-2S ferredoxin-like"/>
    <property type="match status" value="1"/>
</dbReference>
<dbReference type="InterPro" id="IPR051452">
    <property type="entry name" value="Diverse_Oxidoreductases"/>
</dbReference>
<dbReference type="InterPro" id="IPR001041">
    <property type="entry name" value="2Fe-2S_ferredoxin-type"/>
</dbReference>
<name>A0ABQ5P5N8_9ACTN</name>
<keyword evidence="9" id="KW-1185">Reference proteome</keyword>
<comment type="caution">
    <text evidence="8">The sequence shown here is derived from an EMBL/GenBank/DDBJ whole genome shotgun (WGS) entry which is preliminary data.</text>
</comment>
<protein>
    <submittedName>
        <fullName evidence="8">(2Fe-2S)-binding protein</fullName>
    </submittedName>
</protein>
<evidence type="ECO:0000256" key="2">
    <source>
        <dbReference type="ARBA" id="ARBA00022723"/>
    </source>
</evidence>
<evidence type="ECO:0000313" key="9">
    <source>
        <dbReference type="Proteomes" id="UP001291653"/>
    </source>
</evidence>
<dbReference type="PANTHER" id="PTHR44379:SF8">
    <property type="entry name" value="XANTHINE DEHYDROGENASE IRON-SULFUR-BINDING SUBUNIT XDHC-RELATED"/>
    <property type="match status" value="1"/>
</dbReference>
<dbReference type="PANTHER" id="PTHR44379">
    <property type="entry name" value="OXIDOREDUCTASE WITH IRON-SULFUR SUBUNIT"/>
    <property type="match status" value="1"/>
</dbReference>
<evidence type="ECO:0000256" key="1">
    <source>
        <dbReference type="ARBA" id="ARBA00022714"/>
    </source>
</evidence>
<dbReference type="PROSITE" id="PS51085">
    <property type="entry name" value="2FE2S_FER_2"/>
    <property type="match status" value="1"/>
</dbReference>
<keyword evidence="4" id="KW-0408">Iron</keyword>
<keyword evidence="2" id="KW-0479">Metal-binding</keyword>
<organism evidence="8 9">
    <name type="scientific">Streptomyces yaizuensis</name>
    <dbReference type="NCBI Taxonomy" id="2989713"/>
    <lineage>
        <taxon>Bacteria</taxon>
        <taxon>Bacillati</taxon>
        <taxon>Actinomycetota</taxon>
        <taxon>Actinomycetes</taxon>
        <taxon>Kitasatosporales</taxon>
        <taxon>Streptomycetaceae</taxon>
        <taxon>Streptomyces</taxon>
    </lineage>
</organism>
<feature type="region of interest" description="Disordered" evidence="6">
    <location>
        <begin position="183"/>
        <end position="224"/>
    </location>
</feature>
<evidence type="ECO:0000256" key="4">
    <source>
        <dbReference type="ARBA" id="ARBA00023004"/>
    </source>
</evidence>
<dbReference type="InterPro" id="IPR002888">
    <property type="entry name" value="2Fe-2S-bd"/>
</dbReference>
<dbReference type="CDD" id="cd00207">
    <property type="entry name" value="fer2"/>
    <property type="match status" value="1"/>
</dbReference>
<evidence type="ECO:0000256" key="3">
    <source>
        <dbReference type="ARBA" id="ARBA00023002"/>
    </source>
</evidence>
<keyword evidence="5" id="KW-0411">Iron-sulfur</keyword>
<dbReference type="InterPro" id="IPR006058">
    <property type="entry name" value="2Fe2S_fd_BS"/>
</dbReference>
<dbReference type="PROSITE" id="PS00197">
    <property type="entry name" value="2FE2S_FER_1"/>
    <property type="match status" value="1"/>
</dbReference>
<dbReference type="Pfam" id="PF01799">
    <property type="entry name" value="Fer2_2"/>
    <property type="match status" value="1"/>
</dbReference>
<feature type="compositionally biased region" description="Gly residues" evidence="6">
    <location>
        <begin position="191"/>
        <end position="224"/>
    </location>
</feature>
<dbReference type="Gene3D" id="1.10.150.120">
    <property type="entry name" value="[2Fe-2S]-binding domain"/>
    <property type="match status" value="1"/>
</dbReference>
<reference evidence="8 9" key="1">
    <citation type="submission" date="2022-10" db="EMBL/GenBank/DDBJ databases">
        <title>Draft genome sequence of Streptomyces sp. YSPA8.</title>
        <authorList>
            <person name="Moriuchi R."/>
            <person name="Dohra H."/>
            <person name="Yamamura H."/>
            <person name="Kodani S."/>
        </authorList>
    </citation>
    <scope>NUCLEOTIDE SEQUENCE [LARGE SCALE GENOMIC DNA]</scope>
    <source>
        <strain evidence="8 9">YSPA8</strain>
    </source>
</reference>
<feature type="domain" description="2Fe-2S ferredoxin-type" evidence="7">
    <location>
        <begin position="1"/>
        <end position="78"/>
    </location>
</feature>
<sequence length="224" mass="22749">MRVKVTVNGRRHQADDVWEGESLLYLLRERLGLPGSKNACEQGECGSCTVRLDGVPVCACLVAAGQAEGRDVVTVEGLADHARRRDGATPSDPGGTPLAQARRWTPREAGLSPVQQAFIDAGAVQCGFCTPGLLVAADELLERLPEPSDADIREALAGNLCRCTGYEKILDAVRLAAARRPAPASAPAPIRGGGPGGGTTGGTGGGTTGGTGGGTGPRGDGGAR</sequence>
<evidence type="ECO:0000256" key="5">
    <source>
        <dbReference type="ARBA" id="ARBA00023014"/>
    </source>
</evidence>
<dbReference type="Gene3D" id="3.10.20.30">
    <property type="match status" value="1"/>
</dbReference>
<dbReference type="InterPro" id="IPR036884">
    <property type="entry name" value="2Fe-2S-bd_dom_sf"/>
</dbReference>
<dbReference type="InterPro" id="IPR012675">
    <property type="entry name" value="Beta-grasp_dom_sf"/>
</dbReference>
<proteinExistence type="predicted"/>
<evidence type="ECO:0000313" key="8">
    <source>
        <dbReference type="EMBL" id="GLF97901.1"/>
    </source>
</evidence>
<dbReference type="Proteomes" id="UP001291653">
    <property type="component" value="Unassembled WGS sequence"/>
</dbReference>
<evidence type="ECO:0000259" key="7">
    <source>
        <dbReference type="PROSITE" id="PS51085"/>
    </source>
</evidence>
<dbReference type="InterPro" id="IPR036010">
    <property type="entry name" value="2Fe-2S_ferredoxin-like_sf"/>
</dbReference>
<gene>
    <name evidence="8" type="ORF">SYYSPA8_26410</name>
</gene>
<dbReference type="Pfam" id="PF00111">
    <property type="entry name" value="Fer2"/>
    <property type="match status" value="1"/>
</dbReference>